<sequence>MSTESQAVYEAIGKNQGEGQRLEEQYPLFKKYIRKDRVIFDEAVTLGDNAVVLDVGTGAGLNIVHGSSILLKPCLPPSPSMLSTPPLPSSPQSIPKTSFFAKHSGTALPQTWTNKFDFINQSLLAGCLTRDDWIQDLQELFRVTKPGGHIQLFEPSFESWDCPPNSANGKMKSMYKVLFDNTSLIYDLGVKLPHMLLDTGFVVVGQHKSTFPVDTNDGAPVQQCVGMMIRWLRNLQPPILRFGLLGSAEEYESLLKEMQEEWNHGVPTENFFVIHARKPVA</sequence>
<evidence type="ECO:0008006" key="3">
    <source>
        <dbReference type="Google" id="ProtNLM"/>
    </source>
</evidence>
<dbReference type="InterPro" id="IPR029063">
    <property type="entry name" value="SAM-dependent_MTases_sf"/>
</dbReference>
<name>A0A8H5C227_9AGAR</name>
<accession>A0A8H5C227</accession>
<dbReference type="AlphaFoldDB" id="A0A8H5C227"/>
<comment type="caution">
    <text evidence="1">The sequence shown here is derived from an EMBL/GenBank/DDBJ whole genome shotgun (WGS) entry which is preliminary data.</text>
</comment>
<protein>
    <recommendedName>
        <fullName evidence="3">S-adenosyl-L-methionine-dependent methyltransferase</fullName>
    </recommendedName>
</protein>
<organism evidence="1 2">
    <name type="scientific">Tetrapyrgos nigripes</name>
    <dbReference type="NCBI Taxonomy" id="182062"/>
    <lineage>
        <taxon>Eukaryota</taxon>
        <taxon>Fungi</taxon>
        <taxon>Dikarya</taxon>
        <taxon>Basidiomycota</taxon>
        <taxon>Agaricomycotina</taxon>
        <taxon>Agaricomycetes</taxon>
        <taxon>Agaricomycetidae</taxon>
        <taxon>Agaricales</taxon>
        <taxon>Marasmiineae</taxon>
        <taxon>Marasmiaceae</taxon>
        <taxon>Tetrapyrgos</taxon>
    </lineage>
</organism>
<reference evidence="1 2" key="1">
    <citation type="journal article" date="2020" name="ISME J.">
        <title>Uncovering the hidden diversity of litter-decomposition mechanisms in mushroom-forming fungi.</title>
        <authorList>
            <person name="Floudas D."/>
            <person name="Bentzer J."/>
            <person name="Ahren D."/>
            <person name="Johansson T."/>
            <person name="Persson P."/>
            <person name="Tunlid A."/>
        </authorList>
    </citation>
    <scope>NUCLEOTIDE SEQUENCE [LARGE SCALE GENOMIC DNA]</scope>
    <source>
        <strain evidence="1 2">CBS 291.85</strain>
    </source>
</reference>
<proteinExistence type="predicted"/>
<evidence type="ECO:0000313" key="1">
    <source>
        <dbReference type="EMBL" id="KAF5333782.1"/>
    </source>
</evidence>
<keyword evidence="2" id="KW-1185">Reference proteome</keyword>
<dbReference type="EMBL" id="JAACJM010000286">
    <property type="protein sequence ID" value="KAF5333782.1"/>
    <property type="molecule type" value="Genomic_DNA"/>
</dbReference>
<gene>
    <name evidence="1" type="ORF">D9758_017183</name>
</gene>
<dbReference type="OrthoDB" id="184880at2759"/>
<evidence type="ECO:0000313" key="2">
    <source>
        <dbReference type="Proteomes" id="UP000559256"/>
    </source>
</evidence>
<dbReference type="SUPFAM" id="SSF53335">
    <property type="entry name" value="S-adenosyl-L-methionine-dependent methyltransferases"/>
    <property type="match status" value="1"/>
</dbReference>
<dbReference type="Gene3D" id="3.40.50.150">
    <property type="entry name" value="Vaccinia Virus protein VP39"/>
    <property type="match status" value="1"/>
</dbReference>
<dbReference type="Proteomes" id="UP000559256">
    <property type="component" value="Unassembled WGS sequence"/>
</dbReference>